<gene>
    <name evidence="2" type="ORF">BpHYR1_046899</name>
</gene>
<proteinExistence type="predicted"/>
<protein>
    <submittedName>
        <fullName evidence="2">Uncharacterized protein</fullName>
    </submittedName>
</protein>
<name>A0A3M7QBN6_BRAPC</name>
<accession>A0A3M7QBN6</accession>
<dbReference type="InterPro" id="IPR012337">
    <property type="entry name" value="RNaseH-like_sf"/>
</dbReference>
<evidence type="ECO:0000313" key="3">
    <source>
        <dbReference type="Proteomes" id="UP000276133"/>
    </source>
</evidence>
<keyword evidence="3" id="KW-1185">Reference proteome</keyword>
<feature type="region of interest" description="Disordered" evidence="1">
    <location>
        <begin position="152"/>
        <end position="176"/>
    </location>
</feature>
<comment type="caution">
    <text evidence="2">The sequence shown here is derived from an EMBL/GenBank/DDBJ whole genome shotgun (WGS) entry which is preliminary data.</text>
</comment>
<organism evidence="2 3">
    <name type="scientific">Brachionus plicatilis</name>
    <name type="common">Marine rotifer</name>
    <name type="synonym">Brachionus muelleri</name>
    <dbReference type="NCBI Taxonomy" id="10195"/>
    <lineage>
        <taxon>Eukaryota</taxon>
        <taxon>Metazoa</taxon>
        <taxon>Spiralia</taxon>
        <taxon>Gnathifera</taxon>
        <taxon>Rotifera</taxon>
        <taxon>Eurotatoria</taxon>
        <taxon>Monogononta</taxon>
        <taxon>Pseudotrocha</taxon>
        <taxon>Ploima</taxon>
        <taxon>Brachionidae</taxon>
        <taxon>Brachionus</taxon>
    </lineage>
</organism>
<dbReference type="AlphaFoldDB" id="A0A3M7QBN6"/>
<evidence type="ECO:0000256" key="1">
    <source>
        <dbReference type="SAM" id="MobiDB-lite"/>
    </source>
</evidence>
<reference evidence="2 3" key="1">
    <citation type="journal article" date="2018" name="Sci. Rep.">
        <title>Genomic signatures of local adaptation to the degree of environmental predictability in rotifers.</title>
        <authorList>
            <person name="Franch-Gras L."/>
            <person name="Hahn C."/>
            <person name="Garcia-Roger E.M."/>
            <person name="Carmona M.J."/>
            <person name="Serra M."/>
            <person name="Gomez A."/>
        </authorList>
    </citation>
    <scope>NUCLEOTIDE SEQUENCE [LARGE SCALE GENOMIC DNA]</scope>
    <source>
        <strain evidence="2">HYR1</strain>
    </source>
</reference>
<dbReference type="SUPFAM" id="SSF53098">
    <property type="entry name" value="Ribonuclease H-like"/>
    <property type="match status" value="1"/>
</dbReference>
<sequence length="176" mass="20263">MLKNDRQHRHLVLTDEEKIILEEALEILEVFYEITLRISVESVGTASLIIPSILLLKSVLKTDLQDGNFKGCFKKNLILYVDFYDEKYSLSDNRHLILSTFLNPKYKKFSKALKTAQVNFLNISRELIRIKLPELKDSLSLKVSEIRSSLKNTAEKKKVQLSDSSDDESDKDEIGD</sequence>
<feature type="compositionally biased region" description="Acidic residues" evidence="1">
    <location>
        <begin position="164"/>
        <end position="176"/>
    </location>
</feature>
<dbReference type="Proteomes" id="UP000276133">
    <property type="component" value="Unassembled WGS sequence"/>
</dbReference>
<dbReference type="EMBL" id="REGN01006680">
    <property type="protein sequence ID" value="RNA08632.1"/>
    <property type="molecule type" value="Genomic_DNA"/>
</dbReference>
<evidence type="ECO:0000313" key="2">
    <source>
        <dbReference type="EMBL" id="RNA08632.1"/>
    </source>
</evidence>